<gene>
    <name evidence="2" type="ORF">G4D63_03595</name>
</gene>
<reference evidence="2 3" key="1">
    <citation type="submission" date="2020-02" db="EMBL/GenBank/DDBJ databases">
        <title>Bacillus aquiflavi sp. nov., isolated from yellow water of strong flavor Chinese baijiu in Yibin region of China.</title>
        <authorList>
            <person name="Xie J."/>
        </authorList>
    </citation>
    <scope>NUCLEOTIDE SEQUENCE [LARGE SCALE GENOMIC DNA]</scope>
    <source>
        <strain evidence="2 3">SA4</strain>
    </source>
</reference>
<feature type="domain" description="Transposase DDE" evidence="1">
    <location>
        <begin position="4"/>
        <end position="74"/>
    </location>
</feature>
<evidence type="ECO:0000313" key="3">
    <source>
        <dbReference type="Proteomes" id="UP000481043"/>
    </source>
</evidence>
<accession>A0A6M0Q5Q7</accession>
<comment type="caution">
    <text evidence="2">The sequence shown here is derived from an EMBL/GenBank/DDBJ whole genome shotgun (WGS) entry which is preliminary data.</text>
</comment>
<dbReference type="InterPro" id="IPR025668">
    <property type="entry name" value="Tnp_DDE_dom"/>
</dbReference>
<protein>
    <recommendedName>
        <fullName evidence="1">Transposase DDE domain-containing protein</fullName>
    </recommendedName>
</protein>
<dbReference type="Pfam" id="PF13751">
    <property type="entry name" value="DDE_Tnp_1_6"/>
    <property type="match status" value="1"/>
</dbReference>
<dbReference type="EMBL" id="JAAIWM010000001">
    <property type="protein sequence ID" value="NEY70820.1"/>
    <property type="molecule type" value="Genomic_DNA"/>
</dbReference>
<name>A0A6M0Q5Q7_9BACI</name>
<organism evidence="2 3">
    <name type="scientific">Bacillus mesophilus</name>
    <dbReference type="NCBI Taxonomy" id="1808955"/>
    <lineage>
        <taxon>Bacteria</taxon>
        <taxon>Bacillati</taxon>
        <taxon>Bacillota</taxon>
        <taxon>Bacilli</taxon>
        <taxon>Bacillales</taxon>
        <taxon>Bacillaceae</taxon>
        <taxon>Bacillus</taxon>
    </lineage>
</organism>
<keyword evidence="3" id="KW-1185">Reference proteome</keyword>
<sequence>MSRPIAHELLEENIQRAKTKEYKLVQKLRRVWCEGSFGTMKIKHNLYKTYKSGIEKIHEQCLFSAFALNLKRMIKVMN</sequence>
<dbReference type="Proteomes" id="UP000481043">
    <property type="component" value="Unassembled WGS sequence"/>
</dbReference>
<evidence type="ECO:0000313" key="2">
    <source>
        <dbReference type="EMBL" id="NEY70820.1"/>
    </source>
</evidence>
<dbReference type="AlphaFoldDB" id="A0A6M0Q5Q7"/>
<proteinExistence type="predicted"/>
<evidence type="ECO:0000259" key="1">
    <source>
        <dbReference type="Pfam" id="PF13751"/>
    </source>
</evidence>